<dbReference type="PANTHER" id="PTHR43795">
    <property type="entry name" value="BIFUNCTIONAL ASPARTATE AMINOTRANSFERASE AND GLUTAMATE/ASPARTATE-PREPHENATE AMINOTRANSFERASE-RELATED"/>
    <property type="match status" value="1"/>
</dbReference>
<dbReference type="InterPro" id="IPR050478">
    <property type="entry name" value="Ethylene_sulfur-biosynth"/>
</dbReference>
<evidence type="ECO:0008006" key="4">
    <source>
        <dbReference type="Google" id="ProtNLM"/>
    </source>
</evidence>
<dbReference type="GO" id="GO:0008483">
    <property type="term" value="F:transaminase activity"/>
    <property type="evidence" value="ECO:0007669"/>
    <property type="project" value="TreeGrafter"/>
</dbReference>
<dbReference type="PANTHER" id="PTHR43795:SF39">
    <property type="entry name" value="AMINOTRANSFERASE CLASS I_CLASSII DOMAIN-CONTAINING PROTEIN"/>
    <property type="match status" value="1"/>
</dbReference>
<organism evidence="2 3">
    <name type="scientific">Letharia columbiana</name>
    <dbReference type="NCBI Taxonomy" id="112416"/>
    <lineage>
        <taxon>Eukaryota</taxon>
        <taxon>Fungi</taxon>
        <taxon>Dikarya</taxon>
        <taxon>Ascomycota</taxon>
        <taxon>Pezizomycotina</taxon>
        <taxon>Lecanoromycetes</taxon>
        <taxon>OSLEUM clade</taxon>
        <taxon>Lecanoromycetidae</taxon>
        <taxon>Lecanorales</taxon>
        <taxon>Lecanorineae</taxon>
        <taxon>Parmeliaceae</taxon>
        <taxon>Letharia</taxon>
    </lineage>
</organism>
<comment type="caution">
    <text evidence="2">The sequence shown here is derived from an EMBL/GenBank/DDBJ whole genome shotgun (WGS) entry which is preliminary data.</text>
</comment>
<keyword evidence="3" id="KW-1185">Reference proteome</keyword>
<protein>
    <recommendedName>
        <fullName evidence="4">Aminotransferase class I/classII domain-containing protein</fullName>
    </recommendedName>
</protein>
<accession>A0A8H6G4Q8</accession>
<evidence type="ECO:0000256" key="1">
    <source>
        <dbReference type="ARBA" id="ARBA00022898"/>
    </source>
</evidence>
<sequence length="127" mass="14051">MATFMNVSTLSTVFASALLSSESLPELVKLNSVRLAEAYNTLTSFFDRYGIYYIPCHAGHFMLAKLAPQASSWDDEAALIIRLGEAGVLVSPGQAYHVVEKGWARVSFAVERATLKEAIRRMKDHVK</sequence>
<name>A0A8H6G4Q8_9LECA</name>
<dbReference type="OrthoDB" id="1077582at2759"/>
<dbReference type="InterPro" id="IPR015422">
    <property type="entry name" value="PyrdxlP-dep_Trfase_small"/>
</dbReference>
<dbReference type="Gene3D" id="3.90.1150.10">
    <property type="entry name" value="Aspartate Aminotransferase, domain 1"/>
    <property type="match status" value="1"/>
</dbReference>
<dbReference type="EMBL" id="JACCJC010000003">
    <property type="protein sequence ID" value="KAF6240569.1"/>
    <property type="molecule type" value="Genomic_DNA"/>
</dbReference>
<evidence type="ECO:0000313" key="2">
    <source>
        <dbReference type="EMBL" id="KAF6240569.1"/>
    </source>
</evidence>
<dbReference type="SUPFAM" id="SSF53383">
    <property type="entry name" value="PLP-dependent transferases"/>
    <property type="match status" value="1"/>
</dbReference>
<proteinExistence type="predicted"/>
<dbReference type="AlphaFoldDB" id="A0A8H6G4Q8"/>
<dbReference type="InterPro" id="IPR015424">
    <property type="entry name" value="PyrdxlP-dep_Trfase"/>
</dbReference>
<evidence type="ECO:0000313" key="3">
    <source>
        <dbReference type="Proteomes" id="UP000578531"/>
    </source>
</evidence>
<dbReference type="GO" id="GO:0006520">
    <property type="term" value="P:amino acid metabolic process"/>
    <property type="evidence" value="ECO:0007669"/>
    <property type="project" value="TreeGrafter"/>
</dbReference>
<dbReference type="GeneID" id="59282914"/>
<dbReference type="RefSeq" id="XP_037169828.1">
    <property type="nucleotide sequence ID" value="XM_037303181.1"/>
</dbReference>
<keyword evidence="1" id="KW-0663">Pyridoxal phosphate</keyword>
<gene>
    <name evidence="2" type="ORF">HO173_001239</name>
</gene>
<reference evidence="2 3" key="1">
    <citation type="journal article" date="2020" name="Genomics">
        <title>Complete, high-quality genomes from long-read metagenomic sequencing of two wolf lichen thalli reveals enigmatic genome architecture.</title>
        <authorList>
            <person name="McKenzie S.K."/>
            <person name="Walston R.F."/>
            <person name="Allen J.L."/>
        </authorList>
    </citation>
    <scope>NUCLEOTIDE SEQUENCE [LARGE SCALE GENOMIC DNA]</scope>
    <source>
        <strain evidence="2">WasteWater2</strain>
    </source>
</reference>
<dbReference type="Proteomes" id="UP000578531">
    <property type="component" value="Unassembled WGS sequence"/>
</dbReference>